<keyword evidence="6" id="KW-0408">Iron</keyword>
<dbReference type="RefSeq" id="WP_059151329.1">
    <property type="nucleotide sequence ID" value="NZ_KQ130453.1"/>
</dbReference>
<accession>A0A0J8AQJ6</accession>
<dbReference type="SUPFAM" id="SSF56935">
    <property type="entry name" value="Porins"/>
    <property type="match status" value="1"/>
</dbReference>
<evidence type="ECO:0000256" key="3">
    <source>
        <dbReference type="ARBA" id="ARBA00022452"/>
    </source>
</evidence>
<feature type="signal peptide" evidence="13">
    <location>
        <begin position="1"/>
        <end position="24"/>
    </location>
</feature>
<dbReference type="Pfam" id="PF07715">
    <property type="entry name" value="Plug"/>
    <property type="match status" value="1"/>
</dbReference>
<proteinExistence type="inferred from homology"/>
<keyword evidence="7" id="KW-0406">Ion transport</keyword>
<evidence type="ECO:0000256" key="4">
    <source>
        <dbReference type="ARBA" id="ARBA00022496"/>
    </source>
</evidence>
<evidence type="ECO:0000256" key="13">
    <source>
        <dbReference type="SAM" id="SignalP"/>
    </source>
</evidence>
<keyword evidence="9 11" id="KW-0472">Membrane</keyword>
<evidence type="ECO:0000256" key="12">
    <source>
        <dbReference type="RuleBase" id="RU003357"/>
    </source>
</evidence>
<feature type="domain" description="TonB-dependent receptor-like beta-barrel" evidence="14">
    <location>
        <begin position="271"/>
        <end position="711"/>
    </location>
</feature>
<dbReference type="InterPro" id="IPR012910">
    <property type="entry name" value="Plug_dom"/>
</dbReference>
<gene>
    <name evidence="16" type="ORF">V474_16275</name>
</gene>
<evidence type="ECO:0000256" key="11">
    <source>
        <dbReference type="PROSITE-ProRule" id="PRU01360"/>
    </source>
</evidence>
<keyword evidence="5 11" id="KW-0812">Transmembrane</keyword>
<evidence type="ECO:0000256" key="6">
    <source>
        <dbReference type="ARBA" id="ARBA00023004"/>
    </source>
</evidence>
<evidence type="ECO:0000259" key="14">
    <source>
        <dbReference type="Pfam" id="PF00593"/>
    </source>
</evidence>
<dbReference type="AlphaFoldDB" id="A0A0J8AQJ6"/>
<dbReference type="PATRIC" id="fig|1114963.3.peg.2089"/>
<keyword evidence="13" id="KW-0732">Signal</keyword>
<name>A0A0J8AQJ6_9SPHN</name>
<comment type="similarity">
    <text evidence="11 12">Belongs to the TonB-dependent receptor family.</text>
</comment>
<keyword evidence="2 11" id="KW-0813">Transport</keyword>
<dbReference type="Proteomes" id="UP000052268">
    <property type="component" value="Unassembled WGS sequence"/>
</dbReference>
<dbReference type="PROSITE" id="PS52016">
    <property type="entry name" value="TONB_DEPENDENT_REC_3"/>
    <property type="match status" value="1"/>
</dbReference>
<protein>
    <recommendedName>
        <fullName evidence="18">TonB-denpendent receptor</fullName>
    </recommendedName>
</protein>
<dbReference type="InterPro" id="IPR036942">
    <property type="entry name" value="Beta-barrel_TonB_sf"/>
</dbReference>
<organism evidence="16 17">
    <name type="scientific">Novosphingobium barchaimii LL02</name>
    <dbReference type="NCBI Taxonomy" id="1114963"/>
    <lineage>
        <taxon>Bacteria</taxon>
        <taxon>Pseudomonadati</taxon>
        <taxon>Pseudomonadota</taxon>
        <taxon>Alphaproteobacteria</taxon>
        <taxon>Sphingomonadales</taxon>
        <taxon>Sphingomonadaceae</taxon>
        <taxon>Novosphingobium</taxon>
    </lineage>
</organism>
<dbReference type="InterPro" id="IPR039426">
    <property type="entry name" value="TonB-dep_rcpt-like"/>
</dbReference>
<dbReference type="GO" id="GO:0006826">
    <property type="term" value="P:iron ion transport"/>
    <property type="evidence" value="ECO:0007669"/>
    <property type="project" value="UniProtKB-KW"/>
</dbReference>
<dbReference type="GO" id="GO:0009279">
    <property type="term" value="C:cell outer membrane"/>
    <property type="evidence" value="ECO:0007669"/>
    <property type="project" value="UniProtKB-SubCell"/>
</dbReference>
<comment type="caution">
    <text evidence="16">The sequence shown here is derived from an EMBL/GenBank/DDBJ whole genome shotgun (WGS) entry which is preliminary data.</text>
</comment>
<evidence type="ECO:0000256" key="5">
    <source>
        <dbReference type="ARBA" id="ARBA00022692"/>
    </source>
</evidence>
<evidence type="ECO:0000256" key="2">
    <source>
        <dbReference type="ARBA" id="ARBA00022448"/>
    </source>
</evidence>
<evidence type="ECO:0000256" key="9">
    <source>
        <dbReference type="ARBA" id="ARBA00023136"/>
    </source>
</evidence>
<evidence type="ECO:0000256" key="1">
    <source>
        <dbReference type="ARBA" id="ARBA00004571"/>
    </source>
</evidence>
<dbReference type="InterPro" id="IPR000531">
    <property type="entry name" value="Beta-barrel_TonB"/>
</dbReference>
<keyword evidence="17" id="KW-1185">Reference proteome</keyword>
<dbReference type="PANTHER" id="PTHR32552:SF81">
    <property type="entry name" value="TONB-DEPENDENT OUTER MEMBRANE RECEPTOR"/>
    <property type="match status" value="1"/>
</dbReference>
<sequence length="740" mass="80840">MTDYRLLLSTILVPLSLASVQAQAQTQEAPAETGAQTGGLEDIVVTSQRRQEKLQDVPVTVTAFNDAMLERLNVQDAISTSKFVPGMVSQHNAGLASANAYYLRGLGNSQSTPTFDAPVTTYVDDIYVARQNANNYAFFDTERVEVLRGPQGTLFGRNTTGGAIAVIMRKPSDTAGMKMEMSGGSYDRYTVKATADLPITSQILTKLSGYAVQDRGYLKNITTGEWLNGESSYGVRGDVRLLPTDRLTIDVAAEYTRNSGTYAGLRNVPGTNPYVPTATTRPVFYESASGLTSTSCNNNNAQNLLSSEAGNCNLSENIAVSANVNYAFDNGSLTYIFGYRHLDQGYISEYNGSAVNKYAGYIITDNGTHEQWSHELKYNTDLLDDRVHLVTGLYYLKEKSDDRQTSFSGGTTAFRLIQDQHLLPQTETGAVYAQADFDVTDQLTLTAGGRYTIETKKVGYLASEEFPGFGYDSGDVAAFGIPLKRTYRKFTPRVAVNYKINPDVMIFASATNGFKSGGWNGGTASPANAVLFNPEKTWSFEGGVKSELFGRKLRFNATGYFARTKDLQVTAAVNSPITGTIAQLPFNAGTFEAYGIEIESTAKFGNLSLFANPSFMHGEYTYIVPTSTTLTTAFKPVRVPTFQFSGGAAYEVPVEALDGMLGASVTYRHNSPYWVALLNTTTTQTEDFVDAAVSYTTMSENMKISFEVSNLTDQKTVTANFISLFPGDPRRYTMRVKFKI</sequence>
<dbReference type="PANTHER" id="PTHR32552">
    <property type="entry name" value="FERRICHROME IRON RECEPTOR-RELATED"/>
    <property type="match status" value="1"/>
</dbReference>
<evidence type="ECO:0000259" key="15">
    <source>
        <dbReference type="Pfam" id="PF07715"/>
    </source>
</evidence>
<keyword evidence="8 12" id="KW-0798">TonB box</keyword>
<evidence type="ECO:0000256" key="10">
    <source>
        <dbReference type="ARBA" id="ARBA00023237"/>
    </source>
</evidence>
<evidence type="ECO:0000256" key="8">
    <source>
        <dbReference type="ARBA" id="ARBA00023077"/>
    </source>
</evidence>
<feature type="chain" id="PRO_5005294256" description="TonB-denpendent receptor" evidence="13">
    <location>
        <begin position="25"/>
        <end position="740"/>
    </location>
</feature>
<keyword evidence="3 11" id="KW-1134">Transmembrane beta strand</keyword>
<evidence type="ECO:0000313" key="17">
    <source>
        <dbReference type="Proteomes" id="UP000052268"/>
    </source>
</evidence>
<reference evidence="16 17" key="1">
    <citation type="journal article" date="2015" name="G3 (Bethesda)">
        <title>Insights into Ongoing Evolution of the Hexachlorocyclohexane Catabolic Pathway from Comparative Genomics of Ten Sphingomonadaceae Strains.</title>
        <authorList>
            <person name="Pearce S.L."/>
            <person name="Oakeshott J.G."/>
            <person name="Pandey G."/>
        </authorList>
    </citation>
    <scope>NUCLEOTIDE SEQUENCE [LARGE SCALE GENOMIC DNA]</scope>
    <source>
        <strain evidence="16 17">LL02</strain>
    </source>
</reference>
<evidence type="ECO:0000313" key="16">
    <source>
        <dbReference type="EMBL" id="KMS56690.1"/>
    </source>
</evidence>
<evidence type="ECO:0008006" key="18">
    <source>
        <dbReference type="Google" id="ProtNLM"/>
    </source>
</evidence>
<dbReference type="Pfam" id="PF00593">
    <property type="entry name" value="TonB_dep_Rec_b-barrel"/>
    <property type="match status" value="1"/>
</dbReference>
<keyword evidence="10 11" id="KW-0998">Cell outer membrane</keyword>
<dbReference type="EMBL" id="JACU01000004">
    <property type="protein sequence ID" value="KMS56690.1"/>
    <property type="molecule type" value="Genomic_DNA"/>
</dbReference>
<keyword evidence="4" id="KW-0410">Iron transport</keyword>
<dbReference type="OrthoDB" id="7455607at2"/>
<comment type="subcellular location">
    <subcellularLocation>
        <location evidence="1 11">Cell outer membrane</location>
        <topology evidence="1 11">Multi-pass membrane protein</topology>
    </subcellularLocation>
</comment>
<evidence type="ECO:0000256" key="7">
    <source>
        <dbReference type="ARBA" id="ARBA00023065"/>
    </source>
</evidence>
<dbReference type="Gene3D" id="2.40.170.20">
    <property type="entry name" value="TonB-dependent receptor, beta-barrel domain"/>
    <property type="match status" value="1"/>
</dbReference>
<feature type="domain" description="TonB-dependent receptor plug" evidence="15">
    <location>
        <begin position="54"/>
        <end position="163"/>
    </location>
</feature>